<gene>
    <name evidence="5" type="primary">scpB</name>
    <name evidence="6" type="ORF">SAMN02745196_00452</name>
</gene>
<dbReference type="GO" id="GO:0005737">
    <property type="term" value="C:cytoplasm"/>
    <property type="evidence" value="ECO:0007669"/>
    <property type="project" value="UniProtKB-SubCell"/>
</dbReference>
<dbReference type="STRING" id="1121306.SAMN02745196_00452"/>
<evidence type="ECO:0000313" key="7">
    <source>
        <dbReference type="Proteomes" id="UP000184526"/>
    </source>
</evidence>
<comment type="subunit">
    <text evidence="5">Homodimer. Homodimerization may be required to stabilize the binding of ScpA to the Smc head domains. Component of a cohesin-like complex composed of ScpA, ScpB and the Smc homodimer, in which ScpA and ScpB bind to the head domain of Smc. The presence of the three proteins is required for the association of the complex with DNA.</text>
</comment>
<dbReference type="InterPro" id="IPR005234">
    <property type="entry name" value="ScpB_csome_segregation"/>
</dbReference>
<dbReference type="RefSeq" id="WP_084666011.1">
    <property type="nucleotide sequence ID" value="NZ_FQXP01000003.1"/>
</dbReference>
<evidence type="ECO:0000256" key="3">
    <source>
        <dbReference type="ARBA" id="ARBA00022829"/>
    </source>
</evidence>
<dbReference type="GO" id="GO:0051301">
    <property type="term" value="P:cell division"/>
    <property type="evidence" value="ECO:0007669"/>
    <property type="project" value="UniProtKB-KW"/>
</dbReference>
<evidence type="ECO:0000313" key="6">
    <source>
        <dbReference type="EMBL" id="SHH46297.1"/>
    </source>
</evidence>
<protein>
    <recommendedName>
        <fullName evidence="5">Segregation and condensation protein B</fullName>
    </recommendedName>
</protein>
<dbReference type="OrthoDB" id="9806226at2"/>
<evidence type="ECO:0000256" key="4">
    <source>
        <dbReference type="ARBA" id="ARBA00023306"/>
    </source>
</evidence>
<dbReference type="HAMAP" id="MF_01804">
    <property type="entry name" value="ScpB"/>
    <property type="match status" value="1"/>
</dbReference>
<keyword evidence="4 5" id="KW-0131">Cell cycle</keyword>
<name>A0A1M5T6A9_9CLOT</name>
<dbReference type="InterPro" id="IPR036388">
    <property type="entry name" value="WH-like_DNA-bd_sf"/>
</dbReference>
<dbReference type="PANTHER" id="PTHR34298:SF2">
    <property type="entry name" value="SEGREGATION AND CONDENSATION PROTEIN B"/>
    <property type="match status" value="1"/>
</dbReference>
<dbReference type="Pfam" id="PF04079">
    <property type="entry name" value="SMC_ScpB"/>
    <property type="match status" value="1"/>
</dbReference>
<dbReference type="Proteomes" id="UP000184526">
    <property type="component" value="Unassembled WGS sequence"/>
</dbReference>
<keyword evidence="2 5" id="KW-0132">Cell division</keyword>
<evidence type="ECO:0000256" key="1">
    <source>
        <dbReference type="ARBA" id="ARBA00022490"/>
    </source>
</evidence>
<reference evidence="6 7" key="1">
    <citation type="submission" date="2016-11" db="EMBL/GenBank/DDBJ databases">
        <authorList>
            <person name="Jaros S."/>
            <person name="Januszkiewicz K."/>
            <person name="Wedrychowicz H."/>
        </authorList>
    </citation>
    <scope>NUCLEOTIDE SEQUENCE [LARGE SCALE GENOMIC DNA]</scope>
    <source>
        <strain evidence="6 7">DSM 3089</strain>
    </source>
</reference>
<keyword evidence="3 5" id="KW-0159">Chromosome partition</keyword>
<dbReference type="AlphaFoldDB" id="A0A1M5T6A9"/>
<dbReference type="PANTHER" id="PTHR34298">
    <property type="entry name" value="SEGREGATION AND CONDENSATION PROTEIN B"/>
    <property type="match status" value="1"/>
</dbReference>
<comment type="function">
    <text evidence="5">Participates in chromosomal partition during cell division. May act via the formation of a condensin-like complex containing Smc and ScpA that pull DNA away from mid-cell into both cell halves.</text>
</comment>
<dbReference type="NCBIfam" id="TIGR00281">
    <property type="entry name" value="SMC-Scp complex subunit ScpB"/>
    <property type="match status" value="1"/>
</dbReference>
<dbReference type="PIRSF" id="PIRSF019345">
    <property type="entry name" value="ScpB"/>
    <property type="match status" value="1"/>
</dbReference>
<dbReference type="InterPro" id="IPR036390">
    <property type="entry name" value="WH_DNA-bd_sf"/>
</dbReference>
<dbReference type="GO" id="GO:0006260">
    <property type="term" value="P:DNA replication"/>
    <property type="evidence" value="ECO:0007669"/>
    <property type="project" value="UniProtKB-UniRule"/>
</dbReference>
<sequence>MIKEVTYSRSIEETSIEEGYFSVIESLLFVSGEPLEEKSLASILECSEVFISKILSKLIDKYDEDNTRGVKIIKVNNAYQMVTKQENSEFIQKLLNINVRQSLSQAALETLAIVVYKQPITRVEIDEIRGVKSDRALSTLMEKKLIKESGRKEVPGRPILYSTTKEFLKYFDLQNIESLPTLEQLTIDDL</sequence>
<organism evidence="6 7">
    <name type="scientific">Clostridium collagenovorans DSM 3089</name>
    <dbReference type="NCBI Taxonomy" id="1121306"/>
    <lineage>
        <taxon>Bacteria</taxon>
        <taxon>Bacillati</taxon>
        <taxon>Bacillota</taxon>
        <taxon>Clostridia</taxon>
        <taxon>Eubacteriales</taxon>
        <taxon>Clostridiaceae</taxon>
        <taxon>Clostridium</taxon>
    </lineage>
</organism>
<evidence type="ECO:0000256" key="2">
    <source>
        <dbReference type="ARBA" id="ARBA00022618"/>
    </source>
</evidence>
<dbReference type="SUPFAM" id="SSF46785">
    <property type="entry name" value="Winged helix' DNA-binding domain"/>
    <property type="match status" value="2"/>
</dbReference>
<keyword evidence="7" id="KW-1185">Reference proteome</keyword>
<dbReference type="Gene3D" id="1.10.10.10">
    <property type="entry name" value="Winged helix-like DNA-binding domain superfamily/Winged helix DNA-binding domain"/>
    <property type="match status" value="2"/>
</dbReference>
<comment type="subcellular location">
    <subcellularLocation>
        <location evidence="5">Cytoplasm</location>
    </subcellularLocation>
    <text evidence="5">Associated with two foci at the outer edges of the nucleoid region in young cells, and at four foci within both cell halves in older cells.</text>
</comment>
<dbReference type="EMBL" id="FQXP01000003">
    <property type="protein sequence ID" value="SHH46297.1"/>
    <property type="molecule type" value="Genomic_DNA"/>
</dbReference>
<proteinExistence type="inferred from homology"/>
<dbReference type="GO" id="GO:0051304">
    <property type="term" value="P:chromosome separation"/>
    <property type="evidence" value="ECO:0007669"/>
    <property type="project" value="InterPro"/>
</dbReference>
<keyword evidence="1 5" id="KW-0963">Cytoplasm</keyword>
<comment type="similarity">
    <text evidence="5">Belongs to the ScpB family.</text>
</comment>
<evidence type="ECO:0000256" key="5">
    <source>
        <dbReference type="HAMAP-Rule" id="MF_01804"/>
    </source>
</evidence>
<accession>A0A1M5T6A9</accession>